<proteinExistence type="predicted"/>
<reference evidence="5" key="1">
    <citation type="submission" date="2021-11" db="EMBL/GenBank/DDBJ databases">
        <title>Cultivation dependent microbiological survey of springs from the worlds oldest radium mine currently devoted to the extraction of radon-saturated water.</title>
        <authorList>
            <person name="Kapinusova G."/>
            <person name="Smrhova T."/>
            <person name="Strejcek M."/>
            <person name="Suman J."/>
            <person name="Jani K."/>
            <person name="Pajer P."/>
            <person name="Uhlik O."/>
        </authorList>
    </citation>
    <scope>NUCLEOTIDE SEQUENCE [LARGE SCALE GENOMIC DNA]</scope>
    <source>
        <strain evidence="5">J379</strain>
    </source>
</reference>
<evidence type="ECO:0000256" key="2">
    <source>
        <dbReference type="ARBA" id="ARBA00022679"/>
    </source>
</evidence>
<dbReference type="Pfam" id="PF13692">
    <property type="entry name" value="Glyco_trans_1_4"/>
    <property type="match status" value="1"/>
</dbReference>
<evidence type="ECO:0000313" key="5">
    <source>
        <dbReference type="Proteomes" id="UP001058860"/>
    </source>
</evidence>
<dbReference type="InterPro" id="IPR028098">
    <property type="entry name" value="Glyco_trans_4-like_N"/>
</dbReference>
<keyword evidence="2 4" id="KW-0808">Transferase</keyword>
<evidence type="ECO:0000259" key="3">
    <source>
        <dbReference type="Pfam" id="PF13439"/>
    </source>
</evidence>
<feature type="domain" description="Glycosyltransferase subfamily 4-like N-terminal" evidence="3">
    <location>
        <begin position="46"/>
        <end position="157"/>
    </location>
</feature>
<dbReference type="InterPro" id="IPR050194">
    <property type="entry name" value="Glycosyltransferase_grp1"/>
</dbReference>
<sequence length="343" mass="35570">MRILLVSQMYPSATDPDLGAFVALVERELAAQGHELRHAVIDHRGGSPMKHARLLRRAVMTARRFGPDVVYAHFLVPAGTAAAIAAAAGGAPLVLTAHGTDVANAERHAALRAATRATVSRASAVIAVSDHLAARLAAAVPQAREKTTVIDCGVDLAVFAPRDAQDARASVGWTGEGPFVVCAGTLAERKNVLRLADAFGRLGRGQLAFVGDGPLRDVVATRPGVRVTGRVAHDEVPAWLAAADVVAQPSVLEPFGQVTLEGMAMARPVLATRIGGPPEFVPAGAGVLVDPESTDDIERGLHAALALPCPNPAARAAALEHGSERQAARIAAVLTRATTRRAA</sequence>
<dbReference type="EC" id="2.4.-.-" evidence="4"/>
<name>A0ABY5PN78_9ACTN</name>
<evidence type="ECO:0000313" key="4">
    <source>
        <dbReference type="EMBL" id="UUY06173.1"/>
    </source>
</evidence>
<evidence type="ECO:0000256" key="1">
    <source>
        <dbReference type="ARBA" id="ARBA00022676"/>
    </source>
</evidence>
<dbReference type="GO" id="GO:0016757">
    <property type="term" value="F:glycosyltransferase activity"/>
    <property type="evidence" value="ECO:0007669"/>
    <property type="project" value="UniProtKB-KW"/>
</dbReference>
<dbReference type="SUPFAM" id="SSF53756">
    <property type="entry name" value="UDP-Glycosyltransferase/glycogen phosphorylase"/>
    <property type="match status" value="1"/>
</dbReference>
<protein>
    <submittedName>
        <fullName evidence="4">Glycosyltransferase</fullName>
        <ecNumber evidence="4">2.4.-.-</ecNumber>
    </submittedName>
</protein>
<keyword evidence="1 4" id="KW-0328">Glycosyltransferase</keyword>
<organism evidence="4 5">
    <name type="scientific">Svornostia abyssi</name>
    <dbReference type="NCBI Taxonomy" id="2898438"/>
    <lineage>
        <taxon>Bacteria</taxon>
        <taxon>Bacillati</taxon>
        <taxon>Actinomycetota</taxon>
        <taxon>Thermoleophilia</taxon>
        <taxon>Solirubrobacterales</taxon>
        <taxon>Baekduiaceae</taxon>
        <taxon>Svornostia</taxon>
    </lineage>
</organism>
<dbReference type="Gene3D" id="3.40.50.2000">
    <property type="entry name" value="Glycogen Phosphorylase B"/>
    <property type="match status" value="2"/>
</dbReference>
<dbReference type="EMBL" id="CP088295">
    <property type="protein sequence ID" value="UUY06173.1"/>
    <property type="molecule type" value="Genomic_DNA"/>
</dbReference>
<dbReference type="PANTHER" id="PTHR45947">
    <property type="entry name" value="SULFOQUINOVOSYL TRANSFERASE SQD2"/>
    <property type="match status" value="1"/>
</dbReference>
<accession>A0ABY5PN78</accession>
<dbReference type="Proteomes" id="UP001058860">
    <property type="component" value="Chromosome"/>
</dbReference>
<dbReference type="Pfam" id="PF13439">
    <property type="entry name" value="Glyco_transf_4"/>
    <property type="match status" value="1"/>
</dbReference>
<gene>
    <name evidence="4" type="ORF">LRS13_11875</name>
</gene>
<dbReference type="PANTHER" id="PTHR45947:SF15">
    <property type="entry name" value="TEICHURONIC ACID BIOSYNTHESIS GLYCOSYLTRANSFERASE TUAC-RELATED"/>
    <property type="match status" value="1"/>
</dbReference>
<keyword evidence="5" id="KW-1185">Reference proteome</keyword>